<evidence type="ECO:0000313" key="10">
    <source>
        <dbReference type="EMBL" id="KAJ5392528.1"/>
    </source>
</evidence>
<keyword evidence="6" id="KW-0804">Transcription</keyword>
<comment type="caution">
    <text evidence="10">The sequence shown here is derived from an EMBL/GenBank/DDBJ whole genome shotgun (WGS) entry which is preliminary data.</text>
</comment>
<dbReference type="GO" id="GO:0008270">
    <property type="term" value="F:zinc ion binding"/>
    <property type="evidence" value="ECO:0007669"/>
    <property type="project" value="InterPro"/>
</dbReference>
<sequence length="833" mass="92284">MSDYPEPPSHHLADSHGHGAPLGDRPGLDMSHIPETSAEPDDAKRPRACEPCRQLKVRCDPDPIHPHGSCKRCAKAHRTCITTAPTRKRQKKTDSRVTELERKIDALTATLQASHSKPFMGPSPQTQPSLHDSSSSVAGTKRTHDGFLASQYARSDSPSAQQLPRPSDSVHWRGPYAGDIVPPKENANAFADVIDKGIVDIDSANAAFQRYVTRMAPEMPFVIIPPGTTMGDVRRDKPALFLSIIAAAIGPYKKDVQVTLLNDAYQTIADRVVVKGEKCLELVQALMVCSIWYLPPDKLEELKFYQLVHLAVILCMDLGLNRPVSNEPKPFMKLREQLIKKPPGDMKGPEARRTWLGCYFMSVQVSTALRRTQLLRWSSYMDECVETLKTHPDALPTDRQAIWWVKLAFIMEDASTQLSDDTEKLSSFIDSKVRYTIRGFSNQLSQWRRDIPDDIYSDVLAHTYHVLNLFVHETAMGIDCKNNGIIKSSSGDQLPASAIAPLIDALTTCINSIHYAFDIILSVDSDRLTCLPTVALARTSYPLVSLIKIHCLLTAPDSRIGQVIDIESLKLEYYLDHITNHYRKAASLGGGRAVAKFGNIITMLRNWFVKQKDNGPALREIFATETNSEPEVKQPMRGSTTPLELLSIVASSGQTKQDTADPFSERRSQIVYTPSTLTPGLPPTQSPNPTSRLDPLNHLPKPEQPWTTPTSFSPSIHNQNPSISSMTPVSTTESDQTRPFYSQYPQPYTTPNHNQQTPTFAEIPMGASASTGPGAGPGGTMPMAPMMGMPGNEMDMDPNFNPDNFFALETMMDEGLFTFPLSFENLGFNGLQF</sequence>
<dbReference type="Pfam" id="PF04082">
    <property type="entry name" value="Fungal_trans"/>
    <property type="match status" value="1"/>
</dbReference>
<feature type="region of interest" description="Disordered" evidence="8">
    <location>
        <begin position="651"/>
        <end position="736"/>
    </location>
</feature>
<dbReference type="SMART" id="SM00066">
    <property type="entry name" value="GAL4"/>
    <property type="match status" value="1"/>
</dbReference>
<reference evidence="10" key="1">
    <citation type="submission" date="2022-12" db="EMBL/GenBank/DDBJ databases">
        <authorList>
            <person name="Petersen C."/>
        </authorList>
    </citation>
    <scope>NUCLEOTIDE SEQUENCE</scope>
    <source>
        <strain evidence="10">IBT 29677</strain>
    </source>
</reference>
<dbReference type="FunFam" id="4.10.240.10:FF:000003">
    <property type="entry name" value="C6 transcription factor (Leu3)"/>
    <property type="match status" value="1"/>
</dbReference>
<evidence type="ECO:0000256" key="8">
    <source>
        <dbReference type="SAM" id="MobiDB-lite"/>
    </source>
</evidence>
<keyword evidence="3" id="KW-0862">Zinc</keyword>
<dbReference type="InterPro" id="IPR051089">
    <property type="entry name" value="prtT"/>
</dbReference>
<protein>
    <recommendedName>
        <fullName evidence="9">Zn(2)-C6 fungal-type domain-containing protein</fullName>
    </recommendedName>
</protein>
<keyword evidence="2" id="KW-0479">Metal-binding</keyword>
<dbReference type="GO" id="GO:0005634">
    <property type="term" value="C:nucleus"/>
    <property type="evidence" value="ECO:0007669"/>
    <property type="project" value="UniProtKB-SubCell"/>
</dbReference>
<evidence type="ECO:0000256" key="4">
    <source>
        <dbReference type="ARBA" id="ARBA00023015"/>
    </source>
</evidence>
<dbReference type="PANTHER" id="PTHR31845">
    <property type="entry name" value="FINGER DOMAIN PROTEIN, PUTATIVE-RELATED"/>
    <property type="match status" value="1"/>
</dbReference>
<keyword evidence="11" id="KW-1185">Reference proteome</keyword>
<dbReference type="InterPro" id="IPR001138">
    <property type="entry name" value="Zn2Cys6_DnaBD"/>
</dbReference>
<feature type="compositionally biased region" description="Polar residues" evidence="8">
    <location>
        <begin position="123"/>
        <end position="138"/>
    </location>
</feature>
<gene>
    <name evidence="10" type="ORF">N7509_008018</name>
</gene>
<accession>A0A9X0B910</accession>
<dbReference type="PROSITE" id="PS50048">
    <property type="entry name" value="ZN2_CY6_FUNGAL_2"/>
    <property type="match status" value="1"/>
</dbReference>
<dbReference type="SUPFAM" id="SSF57701">
    <property type="entry name" value="Zn2/Cys6 DNA-binding domain"/>
    <property type="match status" value="1"/>
</dbReference>
<feature type="domain" description="Zn(2)-C6 fungal-type" evidence="9">
    <location>
        <begin position="48"/>
        <end position="82"/>
    </location>
</feature>
<dbReference type="OrthoDB" id="8062037at2759"/>
<evidence type="ECO:0000259" key="9">
    <source>
        <dbReference type="PROSITE" id="PS50048"/>
    </source>
</evidence>
<keyword evidence="5" id="KW-0238">DNA-binding</keyword>
<dbReference type="Proteomes" id="UP001147747">
    <property type="component" value="Unassembled WGS sequence"/>
</dbReference>
<dbReference type="PANTHER" id="PTHR31845:SF39">
    <property type="entry name" value="TRANSCRIPTION FACTOR PBCR-RELATED"/>
    <property type="match status" value="1"/>
</dbReference>
<evidence type="ECO:0000256" key="1">
    <source>
        <dbReference type="ARBA" id="ARBA00004123"/>
    </source>
</evidence>
<dbReference type="Gene3D" id="4.10.240.10">
    <property type="entry name" value="Zn(2)-C6 fungal-type DNA-binding domain"/>
    <property type="match status" value="1"/>
</dbReference>
<proteinExistence type="predicted"/>
<evidence type="ECO:0000256" key="3">
    <source>
        <dbReference type="ARBA" id="ARBA00022833"/>
    </source>
</evidence>
<dbReference type="EMBL" id="JAPZBU010000008">
    <property type="protein sequence ID" value="KAJ5392528.1"/>
    <property type="molecule type" value="Genomic_DNA"/>
</dbReference>
<dbReference type="GeneID" id="81371635"/>
<dbReference type="InterPro" id="IPR007219">
    <property type="entry name" value="XnlR_reg_dom"/>
</dbReference>
<name>A0A9X0B910_9EURO</name>
<evidence type="ECO:0000256" key="2">
    <source>
        <dbReference type="ARBA" id="ARBA00022723"/>
    </source>
</evidence>
<organism evidence="10 11">
    <name type="scientific">Penicillium cosmopolitanum</name>
    <dbReference type="NCBI Taxonomy" id="1131564"/>
    <lineage>
        <taxon>Eukaryota</taxon>
        <taxon>Fungi</taxon>
        <taxon>Dikarya</taxon>
        <taxon>Ascomycota</taxon>
        <taxon>Pezizomycotina</taxon>
        <taxon>Eurotiomycetes</taxon>
        <taxon>Eurotiomycetidae</taxon>
        <taxon>Eurotiales</taxon>
        <taxon>Aspergillaceae</taxon>
        <taxon>Penicillium</taxon>
    </lineage>
</organism>
<evidence type="ECO:0000313" key="11">
    <source>
        <dbReference type="Proteomes" id="UP001147747"/>
    </source>
</evidence>
<dbReference type="GO" id="GO:0006351">
    <property type="term" value="P:DNA-templated transcription"/>
    <property type="evidence" value="ECO:0007669"/>
    <property type="project" value="InterPro"/>
</dbReference>
<evidence type="ECO:0000256" key="6">
    <source>
        <dbReference type="ARBA" id="ARBA00023163"/>
    </source>
</evidence>
<dbReference type="GO" id="GO:0001216">
    <property type="term" value="F:DNA-binding transcription activator activity"/>
    <property type="evidence" value="ECO:0007669"/>
    <property type="project" value="UniProtKB-ARBA"/>
</dbReference>
<keyword evidence="4" id="KW-0805">Transcription regulation</keyword>
<dbReference type="PROSITE" id="PS00463">
    <property type="entry name" value="ZN2_CY6_FUNGAL_1"/>
    <property type="match status" value="1"/>
</dbReference>
<feature type="compositionally biased region" description="Polar residues" evidence="8">
    <location>
        <begin position="152"/>
        <end position="164"/>
    </location>
</feature>
<evidence type="ECO:0000256" key="7">
    <source>
        <dbReference type="ARBA" id="ARBA00023242"/>
    </source>
</evidence>
<dbReference type="CDD" id="cd12148">
    <property type="entry name" value="fungal_TF_MHR"/>
    <property type="match status" value="1"/>
</dbReference>
<dbReference type="AlphaFoldDB" id="A0A9X0B910"/>
<evidence type="ECO:0000256" key="5">
    <source>
        <dbReference type="ARBA" id="ARBA00023125"/>
    </source>
</evidence>
<feature type="compositionally biased region" description="Basic and acidic residues" evidence="8">
    <location>
        <begin position="8"/>
        <end position="17"/>
    </location>
</feature>
<reference evidence="10" key="2">
    <citation type="journal article" date="2023" name="IMA Fungus">
        <title>Comparative genomic study of the Penicillium genus elucidates a diverse pangenome and 15 lateral gene transfer events.</title>
        <authorList>
            <person name="Petersen C."/>
            <person name="Sorensen T."/>
            <person name="Nielsen M.R."/>
            <person name="Sondergaard T.E."/>
            <person name="Sorensen J.L."/>
            <person name="Fitzpatrick D.A."/>
            <person name="Frisvad J.C."/>
            <person name="Nielsen K.L."/>
        </authorList>
    </citation>
    <scope>NUCLEOTIDE SEQUENCE</scope>
    <source>
        <strain evidence="10">IBT 29677</strain>
    </source>
</reference>
<dbReference type="RefSeq" id="XP_056488206.1">
    <property type="nucleotide sequence ID" value="XM_056632655.1"/>
</dbReference>
<feature type="region of interest" description="Disordered" evidence="8">
    <location>
        <begin position="1"/>
        <end position="46"/>
    </location>
</feature>
<dbReference type="CDD" id="cd00067">
    <property type="entry name" value="GAL4"/>
    <property type="match status" value="1"/>
</dbReference>
<dbReference type="GO" id="GO:0000976">
    <property type="term" value="F:transcription cis-regulatory region binding"/>
    <property type="evidence" value="ECO:0007669"/>
    <property type="project" value="TreeGrafter"/>
</dbReference>
<dbReference type="GO" id="GO:0000981">
    <property type="term" value="F:DNA-binding transcription factor activity, RNA polymerase II-specific"/>
    <property type="evidence" value="ECO:0007669"/>
    <property type="project" value="InterPro"/>
</dbReference>
<comment type="subcellular location">
    <subcellularLocation>
        <location evidence="1">Nucleus</location>
    </subcellularLocation>
</comment>
<feature type="compositionally biased region" description="Polar residues" evidence="8">
    <location>
        <begin position="705"/>
        <end position="736"/>
    </location>
</feature>
<dbReference type="InterPro" id="IPR036864">
    <property type="entry name" value="Zn2-C6_fun-type_DNA-bd_sf"/>
</dbReference>
<keyword evidence="7" id="KW-0539">Nucleus</keyword>
<feature type="region of interest" description="Disordered" evidence="8">
    <location>
        <begin position="112"/>
        <end position="178"/>
    </location>
</feature>